<geneLocation type="mitochondrion" evidence="11"/>
<dbReference type="GO" id="GO:0051287">
    <property type="term" value="F:NAD binding"/>
    <property type="evidence" value="ECO:0007669"/>
    <property type="project" value="InterPro"/>
</dbReference>
<comment type="similarity">
    <text evidence="1 8">Belongs to the complex I 49 kDa subunit family.</text>
</comment>
<dbReference type="AlphaFoldDB" id="A0A7S9DGC8"/>
<accession>A0A7S9DGC8</accession>
<gene>
    <name evidence="11" type="primary">nad7</name>
</gene>
<dbReference type="EMBL" id="MW122957">
    <property type="protein sequence ID" value="QPF97175.1"/>
    <property type="molecule type" value="Genomic_DNA"/>
</dbReference>
<dbReference type="NCBIfam" id="TIGR01962">
    <property type="entry name" value="NuoD"/>
    <property type="match status" value="1"/>
</dbReference>
<evidence type="ECO:0000256" key="9">
    <source>
        <dbReference type="SAM" id="Phobius"/>
    </source>
</evidence>
<evidence type="ECO:0000256" key="6">
    <source>
        <dbReference type="ARBA" id="ARBA00071175"/>
    </source>
</evidence>
<dbReference type="PROSITE" id="PS00535">
    <property type="entry name" value="COMPLEX1_49K"/>
    <property type="match status" value="1"/>
</dbReference>
<evidence type="ECO:0000256" key="2">
    <source>
        <dbReference type="ARBA" id="ARBA00022448"/>
    </source>
</evidence>
<feature type="domain" description="NADH-quinone oxidoreductase subunit D" evidence="10">
    <location>
        <begin position="149"/>
        <end position="418"/>
    </location>
</feature>
<keyword evidence="3 8" id="KW-1278">Translocase</keyword>
<dbReference type="Pfam" id="PF00346">
    <property type="entry name" value="Complex1_49kDa"/>
    <property type="match status" value="1"/>
</dbReference>
<dbReference type="FunFam" id="1.10.645.10:FF:000005">
    <property type="entry name" value="NADH-quinone oxidoreductase subunit D"/>
    <property type="match status" value="1"/>
</dbReference>
<dbReference type="HAMAP" id="MF_01358">
    <property type="entry name" value="NDH1_NuoD"/>
    <property type="match status" value="1"/>
</dbReference>
<keyword evidence="9" id="KW-0812">Transmembrane</keyword>
<organism evidence="11">
    <name type="scientific">Solanum ahanhuiri</name>
    <dbReference type="NCBI Taxonomy" id="875672"/>
    <lineage>
        <taxon>Eukaryota</taxon>
        <taxon>Viridiplantae</taxon>
        <taxon>Streptophyta</taxon>
        <taxon>Embryophyta</taxon>
        <taxon>Tracheophyta</taxon>
        <taxon>Spermatophyta</taxon>
        <taxon>Magnoliopsida</taxon>
        <taxon>eudicotyledons</taxon>
        <taxon>Gunneridae</taxon>
        <taxon>Pentapetalae</taxon>
        <taxon>asterids</taxon>
        <taxon>lamiids</taxon>
        <taxon>Solanales</taxon>
        <taxon>Solanaceae</taxon>
        <taxon>Solanoideae</taxon>
        <taxon>Solaneae</taxon>
        <taxon>Solanum</taxon>
    </lineage>
</organism>
<dbReference type="Gene3D" id="1.10.645.10">
    <property type="entry name" value="Cytochrome-c3 Hydrogenase, chain B"/>
    <property type="match status" value="1"/>
</dbReference>
<dbReference type="GO" id="GO:0005739">
    <property type="term" value="C:mitochondrion"/>
    <property type="evidence" value="ECO:0007669"/>
    <property type="project" value="GOC"/>
</dbReference>
<evidence type="ECO:0000256" key="4">
    <source>
        <dbReference type="ARBA" id="ARBA00023027"/>
    </source>
</evidence>
<evidence type="ECO:0000256" key="1">
    <source>
        <dbReference type="ARBA" id="ARBA00005769"/>
    </source>
</evidence>
<sequence>MHFWYWWYWTSSKGIISFLFLYFFPMTTKNRQIQNFTSNFGPQHPAAHGVSRSVLEMNGEVVERAEPHIGLLHRGTEKLIEYKTYLQALPYSDRSDYVSMMAQEHAHSSAVERLLNCEVPLRAQYIRVLFREITRISNHSLALTTHAMDVGASTPFLWAFEEREKLLEFYERVSGARMHASFIRPGGVAQDLPLGLCIDIDSFTQQFASRIDELEEMSTGNRIWKQRLVDIGTVTAQQAKDWGFSGVMLRGSGVCWDLRKAAPYDVHDQLDPDIPVGTRGDRYDRYCIRIEEMRQSVRIIVQCLNQMPSGMIKADDRKLCPPSRSRMKLSMDSIHHFEPYTEGFSVPAPSTYTAVEAPKGEFGVFLVSNGSNRPYRRKIRAPGFAHSQGLDSMSKHHMPADVVTIIGTQDIVSGEVDR</sequence>
<comment type="function">
    <text evidence="5">Core subunit of the mitochondrial membrane respiratory chain NADH dehydrogenase (Complex I) that is believed to belong to the minimal assembly required for catalysis. Complex I functions in the transfer of electrons from NADH to the respiratory chain. The immediate electron acceptor for the enzyme is believed to be ubiquinone. Component of the iron-sulfur (IP) fragment of the enzyme.</text>
</comment>
<dbReference type="GO" id="GO:0016651">
    <property type="term" value="F:oxidoreductase activity, acting on NAD(P)H"/>
    <property type="evidence" value="ECO:0007669"/>
    <property type="project" value="InterPro"/>
</dbReference>
<dbReference type="PANTHER" id="PTHR11993:SF10">
    <property type="entry name" value="NADH DEHYDROGENASE [UBIQUINONE] IRON-SULFUR PROTEIN 2, MITOCHONDRIAL"/>
    <property type="match status" value="1"/>
</dbReference>
<dbReference type="GO" id="GO:0048038">
    <property type="term" value="F:quinone binding"/>
    <property type="evidence" value="ECO:0007669"/>
    <property type="project" value="InterPro"/>
</dbReference>
<dbReference type="InterPro" id="IPR001135">
    <property type="entry name" value="NADH_Q_OxRdtase_suD"/>
</dbReference>
<dbReference type="PANTHER" id="PTHR11993">
    <property type="entry name" value="NADH-UBIQUINONE OXIDOREDUCTASE 49 KDA SUBUNIT"/>
    <property type="match status" value="1"/>
</dbReference>
<dbReference type="GO" id="GO:0006120">
    <property type="term" value="P:mitochondrial electron transport, NADH to ubiquinone"/>
    <property type="evidence" value="ECO:0007669"/>
    <property type="project" value="TreeGrafter"/>
</dbReference>
<dbReference type="NCBIfam" id="NF004739">
    <property type="entry name" value="PRK06075.1"/>
    <property type="match status" value="1"/>
</dbReference>
<evidence type="ECO:0000313" key="11">
    <source>
        <dbReference type="EMBL" id="QPF97175.1"/>
    </source>
</evidence>
<feature type="transmembrane region" description="Helical" evidence="9">
    <location>
        <begin position="6"/>
        <end position="24"/>
    </location>
</feature>
<keyword evidence="9" id="KW-1133">Transmembrane helix</keyword>
<evidence type="ECO:0000256" key="3">
    <source>
        <dbReference type="ARBA" id="ARBA00022967"/>
    </source>
</evidence>
<evidence type="ECO:0000256" key="8">
    <source>
        <dbReference type="RuleBase" id="RU003685"/>
    </source>
</evidence>
<protein>
    <recommendedName>
        <fullName evidence="6">NADH dehydrogenase [ubiquinone] iron-sulfur protein 2</fullName>
    </recommendedName>
    <alternativeName>
        <fullName evidence="7">NADH dehydrogenase subunit 7</fullName>
    </alternativeName>
</protein>
<name>A0A7S9DGC8_9SOLN</name>
<reference evidence="11" key="1">
    <citation type="journal article" date="2021" name="Mitochondrial DNA Part B Resour">
        <title>Complete mitogenome assemblies from a panel of 13 diverse potato taxa.</title>
        <authorList>
            <person name="Achakkagari S.R."/>
            <person name="Bozan I."/>
            <person name="Anglin N.L."/>
            <person name="Ellis D."/>
            <person name="Tai H.H."/>
            <person name="Stromvik M.V."/>
        </authorList>
    </citation>
    <scope>NUCLEOTIDE SEQUENCE</scope>
    <source>
        <strain evidence="11">AJH</strain>
    </source>
</reference>
<dbReference type="InterPro" id="IPR029014">
    <property type="entry name" value="NiFe-Hase_large"/>
</dbReference>
<evidence type="ECO:0000259" key="10">
    <source>
        <dbReference type="Pfam" id="PF00346"/>
    </source>
</evidence>
<evidence type="ECO:0000256" key="7">
    <source>
        <dbReference type="ARBA" id="ARBA00082664"/>
    </source>
</evidence>
<dbReference type="InterPro" id="IPR014029">
    <property type="entry name" value="NADH_UbQ_OxRdtase_49kDa_CS"/>
</dbReference>
<keyword evidence="9" id="KW-0472">Membrane</keyword>
<keyword evidence="2 8" id="KW-0813">Transport</keyword>
<keyword evidence="11" id="KW-0496">Mitochondrion</keyword>
<proteinExistence type="inferred from homology"/>
<dbReference type="SUPFAM" id="SSF56762">
    <property type="entry name" value="HydB/Nqo4-like"/>
    <property type="match status" value="1"/>
</dbReference>
<keyword evidence="4 8" id="KW-0520">NAD</keyword>
<evidence type="ECO:0000256" key="5">
    <source>
        <dbReference type="ARBA" id="ARBA00057456"/>
    </source>
</evidence>
<dbReference type="InterPro" id="IPR022885">
    <property type="entry name" value="NDH1_su_D/H"/>
</dbReference>